<evidence type="ECO:0008006" key="4">
    <source>
        <dbReference type="Google" id="ProtNLM"/>
    </source>
</evidence>
<feature type="transmembrane region" description="Helical" evidence="1">
    <location>
        <begin position="105"/>
        <end position="125"/>
    </location>
</feature>
<evidence type="ECO:0000256" key="1">
    <source>
        <dbReference type="SAM" id="Phobius"/>
    </source>
</evidence>
<keyword evidence="1" id="KW-0472">Membrane</keyword>
<proteinExistence type="predicted"/>
<gene>
    <name evidence="2" type="ORF">JOF44_002762</name>
</gene>
<dbReference type="RefSeq" id="WP_209892566.1">
    <property type="nucleotide sequence ID" value="NZ_BAAAJV010000052.1"/>
</dbReference>
<evidence type="ECO:0000313" key="2">
    <source>
        <dbReference type="EMBL" id="MBP2409859.1"/>
    </source>
</evidence>
<organism evidence="2 3">
    <name type="scientific">Brachybacterium fresconis</name>
    <dbReference type="NCBI Taxonomy" id="173363"/>
    <lineage>
        <taxon>Bacteria</taxon>
        <taxon>Bacillati</taxon>
        <taxon>Actinomycetota</taxon>
        <taxon>Actinomycetes</taxon>
        <taxon>Micrococcales</taxon>
        <taxon>Dermabacteraceae</taxon>
        <taxon>Brachybacterium</taxon>
    </lineage>
</organism>
<feature type="transmembrane region" description="Helical" evidence="1">
    <location>
        <begin position="37"/>
        <end position="57"/>
    </location>
</feature>
<feature type="transmembrane region" description="Helical" evidence="1">
    <location>
        <begin position="63"/>
        <end position="84"/>
    </location>
</feature>
<dbReference type="Proteomes" id="UP000698222">
    <property type="component" value="Unassembled WGS sequence"/>
</dbReference>
<evidence type="ECO:0000313" key="3">
    <source>
        <dbReference type="Proteomes" id="UP000698222"/>
    </source>
</evidence>
<keyword evidence="1" id="KW-1133">Transmembrane helix</keyword>
<name>A0ABS4YM89_9MICO</name>
<keyword evidence="1" id="KW-0812">Transmembrane</keyword>
<comment type="caution">
    <text evidence="2">The sequence shown here is derived from an EMBL/GenBank/DDBJ whole genome shotgun (WGS) entry which is preliminary data.</text>
</comment>
<accession>A0ABS4YM89</accession>
<keyword evidence="3" id="KW-1185">Reference proteome</keyword>
<protein>
    <recommendedName>
        <fullName evidence="4">DUF5134 domain-containing protein</fullName>
    </recommendedName>
</protein>
<feature type="transmembrane region" description="Helical" evidence="1">
    <location>
        <begin position="6"/>
        <end position="28"/>
    </location>
</feature>
<sequence>MTELLRFAPLLAAAVVVAVVLVSTLTLFRRHLHPLEVLVRAVSAASMIGILGLIGIVPPTLWWLPWLLALGVVGGTALACRRLLTSDPPAEPTRREARHLTRPGIMNVLAEAVIYLALVIFAVTAG</sequence>
<dbReference type="EMBL" id="JAGIOC010000001">
    <property type="protein sequence ID" value="MBP2409859.1"/>
    <property type="molecule type" value="Genomic_DNA"/>
</dbReference>
<reference evidence="2 3" key="1">
    <citation type="submission" date="2021-03" db="EMBL/GenBank/DDBJ databases">
        <title>Sequencing the genomes of 1000 actinobacteria strains.</title>
        <authorList>
            <person name="Klenk H.-P."/>
        </authorList>
    </citation>
    <scope>NUCLEOTIDE SEQUENCE [LARGE SCALE GENOMIC DNA]</scope>
    <source>
        <strain evidence="2 3">DSM 14564</strain>
    </source>
</reference>